<feature type="transmembrane region" description="Helical" evidence="2">
    <location>
        <begin position="422"/>
        <end position="441"/>
    </location>
</feature>
<gene>
    <name evidence="3" type="ORF">RND81_06G020300</name>
</gene>
<dbReference type="PANTHER" id="PTHR35322">
    <property type="entry name" value="PROTEIN CPR-5"/>
    <property type="match status" value="1"/>
</dbReference>
<sequence>MGFHHDQISGTAADDADAPPIAAFNHHRPFNGHQTTADDQPQINGLKPSRRIKKKRISDDATSATSCSSITNPNFNNNHTNSSIQRGIRVSNKRKLNFRRNRSDVEAIAFPLGMSIAAVFAQVLERKDLMSHNTSVDYLSTQICASAVRESLTNVFGEKFDAFAMNFEKSFGSTLSTIRLIRNSEIDSGKNQVGNSKVSNCHPDKIPDISSVKGACSSRSDDITEHCAESVNHAVGAVQNFEANDQTEDRVALCDQELPMQGPVSWQLARSNTSNFSNVLSTIEKSVSEQTRANELKSMEIGLIMRKLKLKETQLALDSDSNFLERCKLSLGVSRTSFKMEKFKTQLEETKHGELLKTCADFLVTGIIIMSCCLCCGVYAFSYDNLCQLTKSCHPFEATKSWWKPMASFNSGLQTLSCLFQVYSRMIFGGLMIGSIAVLLVQRSHMASQGMPITLILLLLGVLCGFVGKICVDTLGGDGYIWVIFWEVLCMVHFFAIIFNSILYSVLYGAVQVCEGMKYGTIFPFWIRRMFFQLFLVLLPVCCGLLPFASASTWWEDHISVWIRNRWFAAFAKPYDHHE</sequence>
<comment type="caution">
    <text evidence="3">The sequence shown here is derived from an EMBL/GenBank/DDBJ whole genome shotgun (WGS) entry which is preliminary data.</text>
</comment>
<dbReference type="GO" id="GO:0006952">
    <property type="term" value="P:defense response"/>
    <property type="evidence" value="ECO:0007669"/>
    <property type="project" value="InterPro"/>
</dbReference>
<keyword evidence="2" id="KW-0472">Membrane</keyword>
<feature type="transmembrane region" description="Helical" evidence="2">
    <location>
        <begin position="107"/>
        <end position="124"/>
    </location>
</feature>
<feature type="transmembrane region" description="Helical" evidence="2">
    <location>
        <begin position="453"/>
        <end position="472"/>
    </location>
</feature>
<evidence type="ECO:0008006" key="5">
    <source>
        <dbReference type="Google" id="ProtNLM"/>
    </source>
</evidence>
<protein>
    <recommendedName>
        <fullName evidence="5">Protein CPR-5</fullName>
    </recommendedName>
</protein>
<evidence type="ECO:0000256" key="1">
    <source>
        <dbReference type="SAM" id="MobiDB-lite"/>
    </source>
</evidence>
<organism evidence="3 4">
    <name type="scientific">Saponaria officinalis</name>
    <name type="common">Common soapwort</name>
    <name type="synonym">Lychnis saponaria</name>
    <dbReference type="NCBI Taxonomy" id="3572"/>
    <lineage>
        <taxon>Eukaryota</taxon>
        <taxon>Viridiplantae</taxon>
        <taxon>Streptophyta</taxon>
        <taxon>Embryophyta</taxon>
        <taxon>Tracheophyta</taxon>
        <taxon>Spermatophyta</taxon>
        <taxon>Magnoliopsida</taxon>
        <taxon>eudicotyledons</taxon>
        <taxon>Gunneridae</taxon>
        <taxon>Pentapetalae</taxon>
        <taxon>Caryophyllales</taxon>
        <taxon>Caryophyllaceae</taxon>
        <taxon>Caryophylleae</taxon>
        <taxon>Saponaria</taxon>
    </lineage>
</organism>
<dbReference type="AlphaFoldDB" id="A0AAW1K6T3"/>
<keyword evidence="2" id="KW-0812">Transmembrane</keyword>
<evidence type="ECO:0000313" key="3">
    <source>
        <dbReference type="EMBL" id="KAK9713332.1"/>
    </source>
</evidence>
<feature type="compositionally biased region" description="Low complexity" evidence="1">
    <location>
        <begin position="60"/>
        <end position="84"/>
    </location>
</feature>
<accession>A0AAW1K6T3</accession>
<feature type="transmembrane region" description="Helical" evidence="2">
    <location>
        <begin position="484"/>
        <end position="510"/>
    </location>
</feature>
<feature type="transmembrane region" description="Helical" evidence="2">
    <location>
        <begin position="531"/>
        <end position="555"/>
    </location>
</feature>
<dbReference type="Proteomes" id="UP001443914">
    <property type="component" value="Unassembled WGS sequence"/>
</dbReference>
<dbReference type="GO" id="GO:0010090">
    <property type="term" value="P:trichome morphogenesis"/>
    <property type="evidence" value="ECO:0007669"/>
    <property type="project" value="InterPro"/>
</dbReference>
<dbReference type="PANTHER" id="PTHR35322:SF2">
    <property type="entry name" value="PROTEIN CPR-5"/>
    <property type="match status" value="1"/>
</dbReference>
<reference evidence="3" key="1">
    <citation type="submission" date="2024-03" db="EMBL/GenBank/DDBJ databases">
        <title>WGS assembly of Saponaria officinalis var. Norfolk2.</title>
        <authorList>
            <person name="Jenkins J."/>
            <person name="Shu S."/>
            <person name="Grimwood J."/>
            <person name="Barry K."/>
            <person name="Goodstein D."/>
            <person name="Schmutz J."/>
            <person name="Leebens-Mack J."/>
            <person name="Osbourn A."/>
        </authorList>
    </citation>
    <scope>NUCLEOTIDE SEQUENCE [LARGE SCALE GENOMIC DNA]</scope>
    <source>
        <strain evidence="3">JIC</strain>
    </source>
</reference>
<dbReference type="EMBL" id="JBDFQZ010000006">
    <property type="protein sequence ID" value="KAK9713332.1"/>
    <property type="molecule type" value="Genomic_DNA"/>
</dbReference>
<evidence type="ECO:0000256" key="2">
    <source>
        <dbReference type="SAM" id="Phobius"/>
    </source>
</evidence>
<dbReference type="InterPro" id="IPR044708">
    <property type="entry name" value="CPR5"/>
</dbReference>
<evidence type="ECO:0000313" key="4">
    <source>
        <dbReference type="Proteomes" id="UP001443914"/>
    </source>
</evidence>
<feature type="compositionally biased region" description="Polar residues" evidence="1">
    <location>
        <begin position="32"/>
        <end position="43"/>
    </location>
</feature>
<feature type="region of interest" description="Disordered" evidence="1">
    <location>
        <begin position="1"/>
        <end position="86"/>
    </location>
</feature>
<dbReference type="GO" id="GO:0010150">
    <property type="term" value="P:leaf senescence"/>
    <property type="evidence" value="ECO:0007669"/>
    <property type="project" value="InterPro"/>
</dbReference>
<feature type="transmembrane region" description="Helical" evidence="2">
    <location>
        <begin position="362"/>
        <end position="382"/>
    </location>
</feature>
<proteinExistence type="predicted"/>
<keyword evidence="2" id="KW-1133">Transmembrane helix</keyword>
<keyword evidence="4" id="KW-1185">Reference proteome</keyword>
<name>A0AAW1K6T3_SAPOF</name>